<dbReference type="Gene3D" id="3.30.70.100">
    <property type="match status" value="1"/>
</dbReference>
<comment type="similarity">
    <text evidence="1">Belongs to the TrhO family.</text>
</comment>
<evidence type="ECO:0000259" key="2">
    <source>
        <dbReference type="PROSITE" id="PS50206"/>
    </source>
</evidence>
<feature type="domain" description="Rhodanese" evidence="2">
    <location>
        <begin position="131"/>
        <end position="225"/>
    </location>
</feature>
<dbReference type="Pfam" id="PF12368">
    <property type="entry name" value="Rhodanese_C"/>
    <property type="match status" value="1"/>
</dbReference>
<dbReference type="Proteomes" id="UP001383392">
    <property type="component" value="Unassembled WGS sequence"/>
</dbReference>
<keyword evidence="1" id="KW-0819">tRNA processing</keyword>
<dbReference type="CDD" id="cd01518">
    <property type="entry name" value="RHOD_YceA"/>
    <property type="match status" value="1"/>
</dbReference>
<evidence type="ECO:0000256" key="1">
    <source>
        <dbReference type="HAMAP-Rule" id="MF_00469"/>
    </source>
</evidence>
<keyword evidence="6" id="KW-1185">Reference proteome</keyword>
<dbReference type="SMART" id="SM00450">
    <property type="entry name" value="RHOD"/>
    <property type="match status" value="1"/>
</dbReference>
<protein>
    <recommendedName>
        <fullName evidence="1">tRNA uridine(34) hydroxylase</fullName>
        <ecNumber evidence="1">1.14.-.-</ecNumber>
    </recommendedName>
    <alternativeName>
        <fullName evidence="1">tRNA hydroxylation protein O</fullName>
    </alternativeName>
</protein>
<dbReference type="InterPro" id="IPR020936">
    <property type="entry name" value="TrhO"/>
</dbReference>
<proteinExistence type="inferred from homology"/>
<organism evidence="4 5">
    <name type="scientific">Candidatus Phytoplasma citri</name>
    <dbReference type="NCBI Taxonomy" id="180978"/>
    <lineage>
        <taxon>Bacteria</taxon>
        <taxon>Bacillati</taxon>
        <taxon>Mycoplasmatota</taxon>
        <taxon>Mollicutes</taxon>
        <taxon>Acholeplasmatales</taxon>
        <taxon>Acholeplasmataceae</taxon>
        <taxon>Candidatus Phytoplasma</taxon>
        <taxon>16SrII (Peanut WB group)</taxon>
    </lineage>
</organism>
<dbReference type="Gene3D" id="3.40.250.10">
    <property type="entry name" value="Rhodanese-like domain"/>
    <property type="match status" value="1"/>
</dbReference>
<comment type="caution">
    <text evidence="4">The sequence shown here is derived from an EMBL/GenBank/DDBJ whole genome shotgun (WGS) entry which is preliminary data.</text>
</comment>
<dbReference type="AlphaFoldDB" id="A0A1S9LZV0"/>
<dbReference type="OrthoDB" id="9778326at2"/>
<dbReference type="NCBIfam" id="NF001135">
    <property type="entry name" value="PRK00142.1-3"/>
    <property type="match status" value="1"/>
</dbReference>
<reference evidence="3 6" key="2">
    <citation type="journal article" date="2023" name="Int. J. Syst. Evol. Microbiol.">
        <title>The observation of taxonomic boundaries for the 16SrII and 16SrXXV phytoplasmas using genome-based delimitation.</title>
        <authorList>
            <person name="Rodrigues Jardim B."/>
            <person name="Tran-Nguyen L.T.T."/>
            <person name="Gambley C."/>
            <person name="Al-Sadi A.M."/>
            <person name="Al-Subhi A.M."/>
            <person name="Foissac X."/>
            <person name="Salar P."/>
            <person name="Cai H."/>
            <person name="Yang J.Y."/>
            <person name="Davis R."/>
            <person name="Jones L."/>
            <person name="Rodoni B."/>
            <person name="Constable F.E."/>
        </authorList>
    </citation>
    <scope>NUCLEOTIDE SEQUENCE [LARGE SCALE GENOMIC DNA]</scope>
    <source>
        <strain evidence="3">BAWM-OMN-P75</strain>
    </source>
</reference>
<comment type="function">
    <text evidence="1">Catalyzes oxygen-dependent 5-hydroxyuridine (ho5U) modification at position 34 in tRNAs.</text>
</comment>
<dbReference type="InterPro" id="IPR040503">
    <property type="entry name" value="TRHO_N"/>
</dbReference>
<gene>
    <name evidence="1" type="primary">trhO</name>
    <name evidence="4" type="ORF">B2G44_01920</name>
    <name evidence="3" type="ORF">OC712_01600</name>
</gene>
<dbReference type="GO" id="GO:0006400">
    <property type="term" value="P:tRNA modification"/>
    <property type="evidence" value="ECO:0007669"/>
    <property type="project" value="UniProtKB-UniRule"/>
</dbReference>
<dbReference type="STRING" id="180978.B2G44_01920"/>
<dbReference type="SUPFAM" id="SSF52821">
    <property type="entry name" value="Rhodanese/Cell cycle control phosphatase"/>
    <property type="match status" value="1"/>
</dbReference>
<comment type="catalytic activity">
    <reaction evidence="1">
        <text>uridine(34) in tRNA + AH2 + O2 = 5-hydroxyuridine(34) in tRNA + A + H2O</text>
        <dbReference type="Rhea" id="RHEA:64224"/>
        <dbReference type="Rhea" id="RHEA-COMP:11727"/>
        <dbReference type="Rhea" id="RHEA-COMP:13381"/>
        <dbReference type="ChEBI" id="CHEBI:13193"/>
        <dbReference type="ChEBI" id="CHEBI:15377"/>
        <dbReference type="ChEBI" id="CHEBI:15379"/>
        <dbReference type="ChEBI" id="CHEBI:17499"/>
        <dbReference type="ChEBI" id="CHEBI:65315"/>
        <dbReference type="ChEBI" id="CHEBI:136877"/>
    </reaction>
</comment>
<dbReference type="RefSeq" id="WP_078123157.1">
    <property type="nucleotide sequence ID" value="NZ_JAOSJG010000013.1"/>
</dbReference>
<evidence type="ECO:0000313" key="3">
    <source>
        <dbReference type="EMBL" id="MEK0309171.1"/>
    </source>
</evidence>
<dbReference type="Pfam" id="PF17773">
    <property type="entry name" value="UPF0176_N"/>
    <property type="match status" value="1"/>
</dbReference>
<dbReference type="Proteomes" id="UP000189722">
    <property type="component" value="Unassembled WGS sequence"/>
</dbReference>
<name>A0A1S9LZV0_9MOLU</name>
<dbReference type="PANTHER" id="PTHR43268">
    <property type="entry name" value="THIOSULFATE SULFURTRANSFERASE/RHODANESE-LIKE DOMAIN-CONTAINING PROTEIN 2"/>
    <property type="match status" value="1"/>
</dbReference>
<dbReference type="InterPro" id="IPR001763">
    <property type="entry name" value="Rhodanese-like_dom"/>
</dbReference>
<dbReference type="EC" id="1.14.-.-" evidence="1"/>
<sequence>MVSNKNQMDKNLYQVILFYNYSYIKNPKILCNLHKTFCIKNKLLGRIIISEEGINGTLSGLTIDINSYMQFLLQDSCFANTAFKIDSVNGHVFPKLSVKYKKEIVSLKLKNDIFPKNSCYLEPKEFYNLSQKSDIILLDARNNYETKLGHFLNAILPDINNFRELPAWIDKNLDFFKNKKVLTYCTGGVRCEKLSIYLKNKGISEVFQLKGGIINYSQDETLQGERFQGSLYVFDKRIVVKANKKKHTIIGKDFFDQTPCERYINCANPECNKQILCSLANEIKYSGSCCLRCRKHVNNRFNRENYKKSINSNRNYDVIIC</sequence>
<dbReference type="EMBL" id="JAOSJG010000013">
    <property type="protein sequence ID" value="MEK0309171.1"/>
    <property type="molecule type" value="Genomic_DNA"/>
</dbReference>
<dbReference type="PROSITE" id="PS50206">
    <property type="entry name" value="RHODANESE_3"/>
    <property type="match status" value="1"/>
</dbReference>
<accession>A0A1S9LZV0</accession>
<evidence type="ECO:0000313" key="4">
    <source>
        <dbReference type="EMBL" id="OOP58363.1"/>
    </source>
</evidence>
<evidence type="ECO:0000313" key="5">
    <source>
        <dbReference type="Proteomes" id="UP000189722"/>
    </source>
</evidence>
<dbReference type="InterPro" id="IPR022111">
    <property type="entry name" value="Rhodanese_C"/>
</dbReference>
<reference evidence="4 5" key="1">
    <citation type="submission" date="2017-02" db="EMBL/GenBank/DDBJ databases">
        <title>A draft genome of 'Candidatus Phytoplasma aurantifolia' the agent of the witches-broom disease of lime.</title>
        <authorList>
            <person name="Foissac X."/>
            <person name="Carle P."/>
        </authorList>
    </citation>
    <scope>NUCLEOTIDE SEQUENCE [LARGE SCALE GENOMIC DNA]</scope>
    <source>
        <strain evidence="4 5">WBDL</strain>
    </source>
</reference>
<keyword evidence="1" id="KW-0560">Oxidoreductase</keyword>
<dbReference type="PANTHER" id="PTHR43268:SF3">
    <property type="entry name" value="RHODANESE-LIKE DOMAIN-CONTAINING PROTEIN 7-RELATED"/>
    <property type="match status" value="1"/>
</dbReference>
<dbReference type="Pfam" id="PF00581">
    <property type="entry name" value="Rhodanese"/>
    <property type="match status" value="1"/>
</dbReference>
<evidence type="ECO:0000313" key="6">
    <source>
        <dbReference type="Proteomes" id="UP001383392"/>
    </source>
</evidence>
<dbReference type="GO" id="GO:0016705">
    <property type="term" value="F:oxidoreductase activity, acting on paired donors, with incorporation or reduction of molecular oxygen"/>
    <property type="evidence" value="ECO:0007669"/>
    <property type="project" value="UniProtKB-UniRule"/>
</dbReference>
<dbReference type="HAMAP" id="MF_00469">
    <property type="entry name" value="TrhO"/>
    <property type="match status" value="1"/>
</dbReference>
<dbReference type="InterPro" id="IPR036873">
    <property type="entry name" value="Rhodanese-like_dom_sf"/>
</dbReference>
<dbReference type="EMBL" id="MWKN01000067">
    <property type="protein sequence ID" value="OOP58363.1"/>
    <property type="molecule type" value="Genomic_DNA"/>
</dbReference>